<accession>A0A0E9XYF4</accession>
<sequence>MQYCLCSVFILLNKGIVSWNLWNHKINIFLVNPCVSTGANSKLQFRTHKSRTVDKCAQKQCNGHRTSQIPIRLYQASATAQSQNNMSRAT</sequence>
<reference evidence="1" key="1">
    <citation type="submission" date="2014-11" db="EMBL/GenBank/DDBJ databases">
        <authorList>
            <person name="Amaro Gonzalez C."/>
        </authorList>
    </citation>
    <scope>NUCLEOTIDE SEQUENCE</scope>
</reference>
<name>A0A0E9XYF4_ANGAN</name>
<protein>
    <submittedName>
        <fullName evidence="1">Uncharacterized protein</fullName>
    </submittedName>
</protein>
<proteinExistence type="predicted"/>
<dbReference type="AlphaFoldDB" id="A0A0E9XYF4"/>
<dbReference type="EMBL" id="GBXM01001126">
    <property type="protein sequence ID" value="JAI07452.1"/>
    <property type="molecule type" value="Transcribed_RNA"/>
</dbReference>
<reference evidence="1" key="2">
    <citation type="journal article" date="2015" name="Fish Shellfish Immunol.">
        <title>Early steps in the European eel (Anguilla anguilla)-Vibrio vulnificus interaction in the gills: Role of the RtxA13 toxin.</title>
        <authorList>
            <person name="Callol A."/>
            <person name="Pajuelo D."/>
            <person name="Ebbesson L."/>
            <person name="Teles M."/>
            <person name="MacKenzie S."/>
            <person name="Amaro C."/>
        </authorList>
    </citation>
    <scope>NUCLEOTIDE SEQUENCE</scope>
</reference>
<organism evidence="1">
    <name type="scientific">Anguilla anguilla</name>
    <name type="common">European freshwater eel</name>
    <name type="synonym">Muraena anguilla</name>
    <dbReference type="NCBI Taxonomy" id="7936"/>
    <lineage>
        <taxon>Eukaryota</taxon>
        <taxon>Metazoa</taxon>
        <taxon>Chordata</taxon>
        <taxon>Craniata</taxon>
        <taxon>Vertebrata</taxon>
        <taxon>Euteleostomi</taxon>
        <taxon>Actinopterygii</taxon>
        <taxon>Neopterygii</taxon>
        <taxon>Teleostei</taxon>
        <taxon>Anguilliformes</taxon>
        <taxon>Anguillidae</taxon>
        <taxon>Anguilla</taxon>
    </lineage>
</organism>
<evidence type="ECO:0000313" key="1">
    <source>
        <dbReference type="EMBL" id="JAI07452.1"/>
    </source>
</evidence>